<dbReference type="Proteomes" id="UP000034264">
    <property type="component" value="Unassembled WGS sequence"/>
</dbReference>
<dbReference type="AlphaFoldDB" id="A0A0G1P814"/>
<comment type="caution">
    <text evidence="1">The sequence shown here is derived from an EMBL/GenBank/DDBJ whole genome shotgun (WGS) entry which is preliminary data.</text>
</comment>
<organism evidence="1 2">
    <name type="scientific">Candidatus Amesbacteria bacterium GW2011_GWC2_45_19</name>
    <dbReference type="NCBI Taxonomy" id="1618366"/>
    <lineage>
        <taxon>Bacteria</taxon>
        <taxon>Candidatus Amesiibacteriota</taxon>
    </lineage>
</organism>
<reference evidence="1 2" key="1">
    <citation type="journal article" date="2015" name="Nature">
        <title>rRNA introns, odd ribosomes, and small enigmatic genomes across a large radiation of phyla.</title>
        <authorList>
            <person name="Brown C.T."/>
            <person name="Hug L.A."/>
            <person name="Thomas B.C."/>
            <person name="Sharon I."/>
            <person name="Castelle C.J."/>
            <person name="Singh A."/>
            <person name="Wilkins M.J."/>
            <person name="Williams K.H."/>
            <person name="Banfield J.F."/>
        </authorList>
    </citation>
    <scope>NUCLEOTIDE SEQUENCE [LARGE SCALE GENOMIC DNA]</scope>
</reference>
<evidence type="ECO:0000313" key="1">
    <source>
        <dbReference type="EMBL" id="KKU01453.1"/>
    </source>
</evidence>
<gene>
    <name evidence="1" type="ORF">UX05_C0021G0007</name>
</gene>
<sequence>MGDMLTVRNVDEEIYRKFRERALAEKMKIGRALAEAMNLWVEFGRKEVEKDPKNLIRITGIIKTKKKVRWSEEVDEILYGWKK</sequence>
<dbReference type="EMBL" id="LCKS01000021">
    <property type="protein sequence ID" value="KKU01453.1"/>
    <property type="molecule type" value="Genomic_DNA"/>
</dbReference>
<evidence type="ECO:0008006" key="3">
    <source>
        <dbReference type="Google" id="ProtNLM"/>
    </source>
</evidence>
<accession>A0A0G1P814</accession>
<protein>
    <recommendedName>
        <fullName evidence="3">Antitoxin</fullName>
    </recommendedName>
</protein>
<evidence type="ECO:0000313" key="2">
    <source>
        <dbReference type="Proteomes" id="UP000034264"/>
    </source>
</evidence>
<proteinExistence type="predicted"/>
<name>A0A0G1P814_9BACT</name>